<comment type="caution">
    <text evidence="7">The sequence shown here is derived from an EMBL/GenBank/DDBJ whole genome shotgun (WGS) entry which is preliminary data.</text>
</comment>
<dbReference type="CDD" id="cd06225">
    <property type="entry name" value="HAMP"/>
    <property type="match status" value="2"/>
</dbReference>
<dbReference type="PANTHER" id="PTHR32089">
    <property type="entry name" value="METHYL-ACCEPTING CHEMOTAXIS PROTEIN MCPB"/>
    <property type="match status" value="1"/>
</dbReference>
<protein>
    <submittedName>
        <fullName evidence="7">Methyl-accepting chemotaxis protein</fullName>
    </submittedName>
</protein>
<dbReference type="PROSITE" id="PS50885">
    <property type="entry name" value="HAMP"/>
    <property type="match status" value="2"/>
</dbReference>
<reference evidence="7 8" key="1">
    <citation type="journal article" date="2019" name="Int. J. Syst. Evol. Microbiol.">
        <title>The Global Catalogue of Microorganisms (GCM) 10K type strain sequencing project: providing services to taxonomists for standard genome sequencing and annotation.</title>
        <authorList>
            <consortium name="The Broad Institute Genomics Platform"/>
            <consortium name="The Broad Institute Genome Sequencing Center for Infectious Disease"/>
            <person name="Wu L."/>
            <person name="Ma J."/>
        </authorList>
    </citation>
    <scope>NUCLEOTIDE SEQUENCE [LARGE SCALE GENOMIC DNA]</scope>
    <source>
        <strain evidence="7 8">DT92</strain>
    </source>
</reference>
<dbReference type="CDD" id="cd11386">
    <property type="entry name" value="MCP_signal"/>
    <property type="match status" value="1"/>
</dbReference>
<evidence type="ECO:0000256" key="4">
    <source>
        <dbReference type="SAM" id="Coils"/>
    </source>
</evidence>
<dbReference type="InterPro" id="IPR004089">
    <property type="entry name" value="MCPsignal_dom"/>
</dbReference>
<dbReference type="SUPFAM" id="SSF58104">
    <property type="entry name" value="Methyl-accepting chemotaxis protein (MCP) signaling domain"/>
    <property type="match status" value="1"/>
</dbReference>
<evidence type="ECO:0000313" key="7">
    <source>
        <dbReference type="EMBL" id="MFC7135552.1"/>
    </source>
</evidence>
<dbReference type="SMART" id="SM00304">
    <property type="entry name" value="HAMP"/>
    <property type="match status" value="2"/>
</dbReference>
<dbReference type="AlphaFoldDB" id="A0ABD5XKB3"/>
<accession>A0ABD5XKB3</accession>
<dbReference type="InterPro" id="IPR004090">
    <property type="entry name" value="Chemotax_Me-accpt_rcpt"/>
</dbReference>
<dbReference type="Pfam" id="PF00015">
    <property type="entry name" value="MCPsignal"/>
    <property type="match status" value="1"/>
</dbReference>
<dbReference type="Pfam" id="PF00672">
    <property type="entry name" value="HAMP"/>
    <property type="match status" value="2"/>
</dbReference>
<dbReference type="RefSeq" id="WP_284013116.1">
    <property type="nucleotide sequence ID" value="NZ_CP126156.1"/>
</dbReference>
<dbReference type="GO" id="GO:0007165">
    <property type="term" value="P:signal transduction"/>
    <property type="evidence" value="ECO:0007669"/>
    <property type="project" value="UniProtKB-KW"/>
</dbReference>
<feature type="domain" description="Methyl-accepting transducer" evidence="5">
    <location>
        <begin position="449"/>
        <end position="685"/>
    </location>
</feature>
<comment type="similarity">
    <text evidence="2">Belongs to the methyl-accepting chemotaxis (MCP) protein family.</text>
</comment>
<keyword evidence="1 3" id="KW-0807">Transducer</keyword>
<feature type="coiled-coil region" evidence="4">
    <location>
        <begin position="517"/>
        <end position="547"/>
    </location>
</feature>
<name>A0ABD5XKB3_9EURY</name>
<evidence type="ECO:0000259" key="5">
    <source>
        <dbReference type="PROSITE" id="PS50111"/>
    </source>
</evidence>
<dbReference type="PANTHER" id="PTHR32089:SF112">
    <property type="entry name" value="LYSOZYME-LIKE PROTEIN-RELATED"/>
    <property type="match status" value="1"/>
</dbReference>
<dbReference type="Proteomes" id="UP001596368">
    <property type="component" value="Unassembled WGS sequence"/>
</dbReference>
<gene>
    <name evidence="7" type="ORF">ACFQRB_00850</name>
</gene>
<dbReference type="Gene3D" id="6.10.250.1910">
    <property type="match status" value="1"/>
</dbReference>
<dbReference type="InterPro" id="IPR003660">
    <property type="entry name" value="HAMP_dom"/>
</dbReference>
<evidence type="ECO:0000256" key="3">
    <source>
        <dbReference type="PROSITE-ProRule" id="PRU00284"/>
    </source>
</evidence>
<dbReference type="Gene3D" id="1.10.287.950">
    <property type="entry name" value="Methyl-accepting chemotaxis protein"/>
    <property type="match status" value="1"/>
</dbReference>
<dbReference type="GeneID" id="81123219"/>
<keyword evidence="8" id="KW-1185">Reference proteome</keyword>
<keyword evidence="4" id="KW-0175">Coiled coil</keyword>
<evidence type="ECO:0000256" key="1">
    <source>
        <dbReference type="ARBA" id="ARBA00023224"/>
    </source>
</evidence>
<feature type="domain" description="HAMP" evidence="6">
    <location>
        <begin position="388"/>
        <end position="430"/>
    </location>
</feature>
<dbReference type="SMART" id="SM00283">
    <property type="entry name" value="MA"/>
    <property type="match status" value="1"/>
</dbReference>
<feature type="coiled-coil region" evidence="4">
    <location>
        <begin position="590"/>
        <end position="617"/>
    </location>
</feature>
<feature type="coiled-coil region" evidence="4">
    <location>
        <begin position="348"/>
        <end position="382"/>
    </location>
</feature>
<sequence length="753" mass="77865">MEFTRAWGALAPGWLRRRYAAKLTVALLVVVVLTVGFGAVVQAQTDAQLREDVRDDLTTTAAERATTLDTWLGGVESQTELTSRHPAVVAGDPEPVKDYLDSLQASGVLPSGVAAVHYYDTADERIVTSTSDAMVGVSPAEQGAPFAEDPPEFSGPDDVHVTRPFEVSVVDHPVVAVVSPVPGVEDRAVVYMVDIQAQAAALTGDSDTETLVVAGNDRLVAHPDGDRIATEFAAAAALGDARGLIERDGQVMATASLSATDWTVVTRTPASQAFALGDSVASSIVGLILLTVVGLAVVGVTIGSSTVISLRRIADRADAMAAGELDEPMHTRREDELGTVVDSFESMRRSLRSTVADAEAARAEAEAARAGARDDADRLEATAADYGAVMRAVADGDLTRRVDADVGSDAMRAVGEAFNGMLSSVESTMADVKRFSGHVVDAAETADDRTEDARAAGEAVSDAVGEIAAGADEQAAHLHEVEGEIGQLSASAEEVAATVVSVSETASRAADAGATGRETAEEALDEMDAVRERTDETMAELEALDDEVAAIGEVAEVIADIAEQTNLLALNASIEAARTGAEGDGFAVVADEVKGLAEETKESAAEVEQRIERVQATTAETVAGMRDTDERVRAGAETVAGAIDSLSTVADHVEGIDDDLSEIERATDDQAEAVESVVGMTEDVAAIGDETTAAAGDAATETAVQTQSLADVDDAATDLATRARRLRGLLTEFGVAAGATVDGAVGGHVEADD</sequence>
<dbReference type="PRINTS" id="PR00260">
    <property type="entry name" value="CHEMTRNSDUCR"/>
</dbReference>
<dbReference type="PROSITE" id="PS50111">
    <property type="entry name" value="CHEMOTAXIS_TRANSDUC_2"/>
    <property type="match status" value="1"/>
</dbReference>
<evidence type="ECO:0000256" key="2">
    <source>
        <dbReference type="ARBA" id="ARBA00029447"/>
    </source>
</evidence>
<evidence type="ECO:0000259" key="6">
    <source>
        <dbReference type="PROSITE" id="PS50885"/>
    </source>
</evidence>
<organism evidence="7 8">
    <name type="scientific">Halobaculum litoreum</name>
    <dbReference type="NCBI Taxonomy" id="3031998"/>
    <lineage>
        <taxon>Archaea</taxon>
        <taxon>Methanobacteriati</taxon>
        <taxon>Methanobacteriota</taxon>
        <taxon>Stenosarchaea group</taxon>
        <taxon>Halobacteria</taxon>
        <taxon>Halobacteriales</taxon>
        <taxon>Haloferacaceae</taxon>
        <taxon>Halobaculum</taxon>
    </lineage>
</organism>
<proteinExistence type="inferred from homology"/>
<evidence type="ECO:0000313" key="8">
    <source>
        <dbReference type="Proteomes" id="UP001596368"/>
    </source>
</evidence>
<feature type="domain" description="HAMP" evidence="6">
    <location>
        <begin position="310"/>
        <end position="356"/>
    </location>
</feature>
<dbReference type="EMBL" id="JBHSZG010000001">
    <property type="protein sequence ID" value="MFC7135552.1"/>
    <property type="molecule type" value="Genomic_DNA"/>
</dbReference>